<organism evidence="1 2">
    <name type="scientific">Lipomyces kononenkoae</name>
    <name type="common">Yeast</name>
    <dbReference type="NCBI Taxonomy" id="34357"/>
    <lineage>
        <taxon>Eukaryota</taxon>
        <taxon>Fungi</taxon>
        <taxon>Dikarya</taxon>
        <taxon>Ascomycota</taxon>
        <taxon>Saccharomycotina</taxon>
        <taxon>Lipomycetes</taxon>
        <taxon>Lipomycetales</taxon>
        <taxon>Lipomycetaceae</taxon>
        <taxon>Lipomyces</taxon>
    </lineage>
</organism>
<dbReference type="Proteomes" id="UP001433508">
    <property type="component" value="Unassembled WGS sequence"/>
</dbReference>
<proteinExistence type="predicted"/>
<keyword evidence="2" id="KW-1185">Reference proteome</keyword>
<accession>A0ACC3SU20</accession>
<evidence type="ECO:0000313" key="2">
    <source>
        <dbReference type="Proteomes" id="UP001433508"/>
    </source>
</evidence>
<gene>
    <name evidence="1" type="ORF">V1525DRAFT_391639</name>
</gene>
<name>A0ACC3SU20_LIPKO</name>
<comment type="caution">
    <text evidence="1">The sequence shown here is derived from an EMBL/GenBank/DDBJ whole genome shotgun (WGS) entry which is preliminary data.</text>
</comment>
<reference evidence="2" key="1">
    <citation type="journal article" date="2024" name="Front. Bioeng. Biotechnol.">
        <title>Genome-scale model development and genomic sequencing of the oleaginous clade Lipomyces.</title>
        <authorList>
            <person name="Czajka J.J."/>
            <person name="Han Y."/>
            <person name="Kim J."/>
            <person name="Mondo S.J."/>
            <person name="Hofstad B.A."/>
            <person name="Robles A."/>
            <person name="Haridas S."/>
            <person name="Riley R."/>
            <person name="LaButti K."/>
            <person name="Pangilinan J."/>
            <person name="Andreopoulos W."/>
            <person name="Lipzen A."/>
            <person name="Yan J."/>
            <person name="Wang M."/>
            <person name="Ng V."/>
            <person name="Grigoriev I.V."/>
            <person name="Spatafora J.W."/>
            <person name="Magnuson J.K."/>
            <person name="Baker S.E."/>
            <person name="Pomraning K.R."/>
        </authorList>
    </citation>
    <scope>NUCLEOTIDE SEQUENCE [LARGE SCALE GENOMIC DNA]</scope>
    <source>
        <strain evidence="2">CBS 7786</strain>
    </source>
</reference>
<sequence>MRMVEDRFDLPGQVENAMKRPVTKDISKRGTGSFRHRDGDVVGRNGPEIDIDNKGRQLLEKMGWVPGSGLGVSGSANYS</sequence>
<protein>
    <submittedName>
        <fullName evidence="1">Uncharacterized protein</fullName>
    </submittedName>
</protein>
<dbReference type="EMBL" id="MU971496">
    <property type="protein sequence ID" value="KAK9234247.1"/>
    <property type="molecule type" value="Genomic_DNA"/>
</dbReference>
<evidence type="ECO:0000313" key="1">
    <source>
        <dbReference type="EMBL" id="KAK9234247.1"/>
    </source>
</evidence>